<organism evidence="3 4">
    <name type="scientific">Erythranthe guttata</name>
    <name type="common">Yellow monkey flower</name>
    <name type="synonym">Mimulus guttatus</name>
    <dbReference type="NCBI Taxonomy" id="4155"/>
    <lineage>
        <taxon>Eukaryota</taxon>
        <taxon>Viridiplantae</taxon>
        <taxon>Streptophyta</taxon>
        <taxon>Embryophyta</taxon>
        <taxon>Tracheophyta</taxon>
        <taxon>Spermatophyta</taxon>
        <taxon>Magnoliopsida</taxon>
        <taxon>eudicotyledons</taxon>
        <taxon>Gunneridae</taxon>
        <taxon>Pentapetalae</taxon>
        <taxon>asterids</taxon>
        <taxon>lamiids</taxon>
        <taxon>Lamiales</taxon>
        <taxon>Phrymaceae</taxon>
        <taxon>Erythranthe</taxon>
    </lineage>
</organism>
<dbReference type="CDD" id="cd01837">
    <property type="entry name" value="SGNH_plant_lipase_like"/>
    <property type="match status" value="1"/>
</dbReference>
<dbReference type="InterPro" id="IPR050592">
    <property type="entry name" value="GDSL_lipolytic_enzyme"/>
</dbReference>
<dbReference type="Proteomes" id="UP000030748">
    <property type="component" value="Unassembled WGS sequence"/>
</dbReference>
<feature type="signal peptide" evidence="2">
    <location>
        <begin position="1"/>
        <end position="24"/>
    </location>
</feature>
<dbReference type="PANTHER" id="PTHR45642:SF138">
    <property type="entry name" value="GDSL ESTERASE_LIPASE EXL3-LIKE"/>
    <property type="match status" value="1"/>
</dbReference>
<dbReference type="AlphaFoldDB" id="A0A022RFH7"/>
<dbReference type="InterPro" id="IPR001087">
    <property type="entry name" value="GDSL"/>
</dbReference>
<name>A0A022RFH7_ERYGU</name>
<dbReference type="GO" id="GO:0005576">
    <property type="term" value="C:extracellular region"/>
    <property type="evidence" value="ECO:0000318"/>
    <property type="project" value="GO_Central"/>
</dbReference>
<dbReference type="Pfam" id="PF00657">
    <property type="entry name" value="Lipase_GDSL"/>
    <property type="match status" value="1"/>
</dbReference>
<gene>
    <name evidence="3" type="ORF">MIMGU_mgv1a026265mg</name>
</gene>
<evidence type="ECO:0000256" key="2">
    <source>
        <dbReference type="SAM" id="SignalP"/>
    </source>
</evidence>
<dbReference type="InterPro" id="IPR036514">
    <property type="entry name" value="SGNH_hydro_sf"/>
</dbReference>
<feature type="chain" id="PRO_5001508040" description="SGNH hydrolase-type esterase domain-containing protein" evidence="2">
    <location>
        <begin position="25"/>
        <end position="350"/>
    </location>
</feature>
<dbReference type="EMBL" id="KI630476">
    <property type="protein sequence ID" value="EYU38779.1"/>
    <property type="molecule type" value="Genomic_DNA"/>
</dbReference>
<dbReference type="FunFam" id="3.40.50.1110:FF:000003">
    <property type="entry name" value="GDSL esterase/lipase APG"/>
    <property type="match status" value="1"/>
</dbReference>
<dbReference type="GO" id="GO:0016298">
    <property type="term" value="F:lipase activity"/>
    <property type="evidence" value="ECO:0007669"/>
    <property type="project" value="InterPro"/>
</dbReference>
<reference evidence="3 4" key="1">
    <citation type="journal article" date="2013" name="Proc. Natl. Acad. Sci. U.S.A.">
        <title>Fine-scale variation in meiotic recombination in Mimulus inferred from population shotgun sequencing.</title>
        <authorList>
            <person name="Hellsten U."/>
            <person name="Wright K.M."/>
            <person name="Jenkins J."/>
            <person name="Shu S."/>
            <person name="Yuan Y."/>
            <person name="Wessler S.R."/>
            <person name="Schmutz J."/>
            <person name="Willis J.H."/>
            <person name="Rokhsar D.S."/>
        </authorList>
    </citation>
    <scope>NUCLEOTIDE SEQUENCE [LARGE SCALE GENOMIC DNA]</scope>
    <source>
        <strain evidence="4">cv. DUN x IM62</strain>
    </source>
</reference>
<evidence type="ECO:0000313" key="3">
    <source>
        <dbReference type="EMBL" id="EYU38779.1"/>
    </source>
</evidence>
<comment type="similarity">
    <text evidence="1">Belongs to the 'GDSL' lipolytic enzyme family.</text>
</comment>
<dbReference type="PROSITE" id="PS01098">
    <property type="entry name" value="LIPASE_GDSL_SER"/>
    <property type="match status" value="1"/>
</dbReference>
<dbReference type="STRING" id="4155.A0A022RFH7"/>
<evidence type="ECO:0000256" key="1">
    <source>
        <dbReference type="ARBA" id="ARBA00008668"/>
    </source>
</evidence>
<dbReference type="SUPFAM" id="SSF52266">
    <property type="entry name" value="SGNH hydrolase"/>
    <property type="match status" value="1"/>
</dbReference>
<dbReference type="eggNOG" id="ENOG502QS27">
    <property type="taxonomic scope" value="Eukaryota"/>
</dbReference>
<protein>
    <recommendedName>
        <fullName evidence="5">SGNH hydrolase-type esterase domain-containing protein</fullName>
    </recommendedName>
</protein>
<evidence type="ECO:0008006" key="5">
    <source>
        <dbReference type="Google" id="ProtNLM"/>
    </source>
</evidence>
<dbReference type="InterPro" id="IPR035669">
    <property type="entry name" value="SGNH_plant_lipase-like"/>
</dbReference>
<keyword evidence="4" id="KW-1185">Reference proteome</keyword>
<dbReference type="Gene3D" id="3.40.50.1110">
    <property type="entry name" value="SGNH hydrolase"/>
    <property type="match status" value="1"/>
</dbReference>
<evidence type="ECO:0000313" key="4">
    <source>
        <dbReference type="Proteomes" id="UP000030748"/>
    </source>
</evidence>
<dbReference type="GO" id="GO:0006629">
    <property type="term" value="P:lipid metabolic process"/>
    <property type="evidence" value="ECO:0007669"/>
    <property type="project" value="InterPro"/>
</dbReference>
<keyword evidence="2" id="KW-0732">Signal</keyword>
<dbReference type="PANTHER" id="PTHR45642">
    <property type="entry name" value="GDSL ESTERASE/LIPASE EXL3"/>
    <property type="match status" value="1"/>
</dbReference>
<proteinExistence type="inferred from homology"/>
<accession>A0A022RFH7</accession>
<dbReference type="InterPro" id="IPR008265">
    <property type="entry name" value="Lipase_GDSL_AS"/>
</dbReference>
<sequence>MAMHFLRLKLVVLSFLVRFYVLEAAIKLPKNISIPAVIVFGDSVVDTGNNNNIETIVKVNFPPYGKDFMGGKPTGRFSDGKVPSDLIAEELGIKELLPAYFDPALQAEDLLTGVNFASGGAGFDPITSNLASVLSLSDQLEMFKDYIKKLEAIIGHEKTSKILSESLYILVAGSNDIINTYFGTPFRKSTYDVSSYNDLLVGYASTFVQELYGLGARRIGVFGLPPLGCLPSQRTLKGGAERKCIDIYNEVSQIFNNKLYDEIESINGRYSMARVTYMDIYTLPLDLIHNPHKYADRGCCGTGMVEVSFLCKNACPDVEDYVFWDSVHQTEKAYRILVRRILDEYVNYFT</sequence>